<comment type="caution">
    <text evidence="2">The sequence shown here is derived from an EMBL/GenBank/DDBJ whole genome shotgun (WGS) entry which is preliminary data.</text>
</comment>
<protein>
    <submittedName>
        <fullName evidence="2">ATP-dependent zinc protease</fullName>
    </submittedName>
</protein>
<name>A0ABU7LQZ9_9PROT</name>
<gene>
    <name evidence="2" type="ORF">V0U79_08170</name>
</gene>
<reference evidence="2 3" key="1">
    <citation type="submission" date="2024-01" db="EMBL/GenBank/DDBJ databases">
        <title>Hyphobacterium bacterium isolated from marine sediment.</title>
        <authorList>
            <person name="Zhao S."/>
        </authorList>
    </citation>
    <scope>NUCLEOTIDE SEQUENCE [LARGE SCALE GENOMIC DNA]</scope>
    <source>
        <strain evidence="3">HN65</strain>
    </source>
</reference>
<evidence type="ECO:0000313" key="2">
    <source>
        <dbReference type="EMBL" id="MEE2526339.1"/>
    </source>
</evidence>
<dbReference type="GO" id="GO:0006508">
    <property type="term" value="P:proteolysis"/>
    <property type="evidence" value="ECO:0007669"/>
    <property type="project" value="UniProtKB-KW"/>
</dbReference>
<evidence type="ECO:0000313" key="3">
    <source>
        <dbReference type="Proteomes" id="UP001354971"/>
    </source>
</evidence>
<feature type="domain" description="Retropepsin-like aspartic endopeptidase" evidence="1">
    <location>
        <begin position="13"/>
        <end position="145"/>
    </location>
</feature>
<dbReference type="SUPFAM" id="SSF50630">
    <property type="entry name" value="Acid proteases"/>
    <property type="match status" value="1"/>
</dbReference>
<dbReference type="PANTHER" id="PTHR38037:SF1">
    <property type="entry name" value="ATP-DEPENDENT ZINC PROTEASE DOMAIN-CONTAINING PROTEIN-RELATED"/>
    <property type="match status" value="1"/>
</dbReference>
<dbReference type="Proteomes" id="UP001354971">
    <property type="component" value="Unassembled WGS sequence"/>
</dbReference>
<dbReference type="Pfam" id="PF05618">
    <property type="entry name" value="Zn_protease"/>
    <property type="match status" value="1"/>
</dbReference>
<dbReference type="GO" id="GO:0008233">
    <property type="term" value="F:peptidase activity"/>
    <property type="evidence" value="ECO:0007669"/>
    <property type="project" value="UniProtKB-KW"/>
</dbReference>
<organism evidence="2 3">
    <name type="scientific">Hyphobacterium lacteum</name>
    <dbReference type="NCBI Taxonomy" id="3116575"/>
    <lineage>
        <taxon>Bacteria</taxon>
        <taxon>Pseudomonadati</taxon>
        <taxon>Pseudomonadota</taxon>
        <taxon>Alphaproteobacteria</taxon>
        <taxon>Maricaulales</taxon>
        <taxon>Maricaulaceae</taxon>
        <taxon>Hyphobacterium</taxon>
    </lineage>
</organism>
<dbReference type="InterPro" id="IPR008503">
    <property type="entry name" value="Asp_endopeptidase"/>
</dbReference>
<evidence type="ECO:0000259" key="1">
    <source>
        <dbReference type="Pfam" id="PF05618"/>
    </source>
</evidence>
<dbReference type="Gene3D" id="2.40.70.10">
    <property type="entry name" value="Acid Proteases"/>
    <property type="match status" value="1"/>
</dbReference>
<dbReference type="RefSeq" id="WP_330199002.1">
    <property type="nucleotide sequence ID" value="NZ_JAZDRP010000004.1"/>
</dbReference>
<dbReference type="EMBL" id="JAZDRP010000004">
    <property type="protein sequence ID" value="MEE2526339.1"/>
    <property type="molecule type" value="Genomic_DNA"/>
</dbReference>
<keyword evidence="2" id="KW-0378">Hydrolase</keyword>
<accession>A0ABU7LQZ9</accession>
<keyword evidence="3" id="KW-1185">Reference proteome</keyword>
<dbReference type="InterPro" id="IPR021109">
    <property type="entry name" value="Peptidase_aspartic_dom_sf"/>
</dbReference>
<dbReference type="PANTHER" id="PTHR38037">
    <property type="entry name" value="ZN_PROTEASE DOMAIN-CONTAINING PROTEIN"/>
    <property type="match status" value="1"/>
</dbReference>
<keyword evidence="2" id="KW-0645">Protease</keyword>
<proteinExistence type="predicted"/>
<sequence length="148" mass="17356">MSESRKRRSLFTIGWREWVELPDFDGTRIKAKIDTGARTSAVHAWKIEAFERDGEKWVRFELHPKQKNNTHRVPCEARVLDERLIRSSNGQITRRYVIRTRLKLGNRTWPIDLTLSRRDEMGFRMLLGRTALRGRTLIDAAASYLCGD</sequence>